<organism evidence="5 6">
    <name type="scientific">Streptomyces prunicolor</name>
    <dbReference type="NCBI Taxonomy" id="67348"/>
    <lineage>
        <taxon>Bacteria</taxon>
        <taxon>Bacillati</taxon>
        <taxon>Actinomycetota</taxon>
        <taxon>Actinomycetes</taxon>
        <taxon>Kitasatosporales</taxon>
        <taxon>Streptomycetaceae</taxon>
        <taxon>Streptomyces</taxon>
    </lineage>
</organism>
<dbReference type="RefSeq" id="WP_317770335.1">
    <property type="nucleotide sequence ID" value="NZ_JAWMAJ010000013.1"/>
</dbReference>
<proteinExistence type="predicted"/>
<evidence type="ECO:0000256" key="2">
    <source>
        <dbReference type="ARBA" id="ARBA00023034"/>
    </source>
</evidence>
<evidence type="ECO:0000256" key="3">
    <source>
        <dbReference type="ARBA" id="ARBA00023121"/>
    </source>
</evidence>
<dbReference type="EMBL" id="JAWMAJ010000013">
    <property type="protein sequence ID" value="MDV7215469.1"/>
    <property type="molecule type" value="Genomic_DNA"/>
</dbReference>
<name>A0ABU4F4F5_9ACTN</name>
<comment type="caution">
    <text evidence="5">The sequence shown here is derived from an EMBL/GenBank/DDBJ whole genome shotgun (WGS) entry which is preliminary data.</text>
</comment>
<keyword evidence="2" id="KW-0333">Golgi apparatus</keyword>
<dbReference type="Proteomes" id="UP001187346">
    <property type="component" value="Unassembled WGS sequence"/>
</dbReference>
<evidence type="ECO:0000256" key="4">
    <source>
        <dbReference type="ARBA" id="ARBA00023136"/>
    </source>
</evidence>
<gene>
    <name evidence="5" type="ORF">R5A26_05855</name>
</gene>
<accession>A0ABU4F4F5</accession>
<evidence type="ECO:0000313" key="6">
    <source>
        <dbReference type="Proteomes" id="UP001187346"/>
    </source>
</evidence>
<protein>
    <submittedName>
        <fullName evidence="5">GPP34 family phosphoprotein</fullName>
    </submittedName>
</protein>
<dbReference type="Pfam" id="PF05719">
    <property type="entry name" value="GPP34"/>
    <property type="match status" value="1"/>
</dbReference>
<dbReference type="InterPro" id="IPR008628">
    <property type="entry name" value="GPP34-like"/>
</dbReference>
<reference evidence="5 6" key="1">
    <citation type="submission" date="2023-10" db="EMBL/GenBank/DDBJ databases">
        <title>Characterization of rhizosphere-enriched actinobacteria from wheat plants lab-grown on chernevaya soil.</title>
        <authorList>
            <person name="Tikhonova E.N."/>
            <person name="Konopkin A."/>
            <person name="Kravchenko I.K."/>
        </authorList>
    </citation>
    <scope>NUCLEOTIDE SEQUENCE [LARGE SCALE GENOMIC DNA]</scope>
    <source>
        <strain evidence="5 6">RR29</strain>
    </source>
</reference>
<dbReference type="InterPro" id="IPR038261">
    <property type="entry name" value="GPP34-like_sf"/>
</dbReference>
<dbReference type="Gene3D" id="1.10.3630.10">
    <property type="entry name" value="yeast vps74-n-term truncation variant domain like"/>
    <property type="match status" value="1"/>
</dbReference>
<keyword evidence="4" id="KW-0472">Membrane</keyword>
<evidence type="ECO:0000313" key="5">
    <source>
        <dbReference type="EMBL" id="MDV7215469.1"/>
    </source>
</evidence>
<sequence>MFGPAPLQRLSLPEEFALLSYGENGRVPNSAQTAAGCAAAELGELALRRRLLVRPRKTRKLGLEIYQLRGEIELGPSTPHMPNMLGTGLTWADDLLSALHTRTAILVPRPLTVTRWLRERGREALALHTTALTERGVLRHRPGALLTRTRHHPDPALRAALLNGVRAVRAEHVPLDEHMLFLCDLLDGAGLTKDFGLTLTRPQRLERARGIGAAGALPETLRDTSTVLGFSLPARQGRTITIGD</sequence>
<evidence type="ECO:0000256" key="1">
    <source>
        <dbReference type="ARBA" id="ARBA00004255"/>
    </source>
</evidence>
<keyword evidence="6" id="KW-1185">Reference proteome</keyword>
<keyword evidence="3" id="KW-0446">Lipid-binding</keyword>
<comment type="subcellular location">
    <subcellularLocation>
        <location evidence="1">Golgi apparatus membrane</location>
        <topology evidence="1">Peripheral membrane protein</topology>
        <orientation evidence="1">Cytoplasmic side</orientation>
    </subcellularLocation>
</comment>